<sequence length="342" mass="38211">MSIFQPAPEPPSKLGVYRVLSPRAGVRVSPICLGAMSIGTDQKWTKRSGMKLLDTYYDMGGNFIDTANAYQSGTSEKIIGEWMEKRGNRDEIVIATKYTANFKHGDSAVKQQINYIGNHAKSLRISVEESLKNLRTDYIDILYVHWWDSETSVEEVVNSLHNLVVSGKVVYLGISDAPAWVVSQANTYAREQGKTPFAIYQGHWSVLERSFERDIIPMARSLGLALAPWGVVGRGKLRTDEEEERRRTTGENGRTVYGTAFGNSWERNENEVKMSHALEKVAKDIGAKSITAVAIAYVMHKTPYVFPIVGGRKVEHLVDNLEALSITLTDQQIQELESVLSV</sequence>
<dbReference type="SUPFAM" id="SSF51430">
    <property type="entry name" value="NAD(P)-linked oxidoreductase"/>
    <property type="match status" value="1"/>
</dbReference>
<dbReference type="InterPro" id="IPR050523">
    <property type="entry name" value="AKR_Detox_Biosynth"/>
</dbReference>
<evidence type="ECO:0000313" key="5">
    <source>
        <dbReference type="Proteomes" id="UP000799118"/>
    </source>
</evidence>
<dbReference type="AlphaFoldDB" id="A0A6A4HYN6"/>
<dbReference type="Proteomes" id="UP000799118">
    <property type="component" value="Unassembled WGS sequence"/>
</dbReference>
<gene>
    <name evidence="4" type="ORF">BT96DRAFT_964658</name>
</gene>
<name>A0A6A4HYN6_9AGAR</name>
<dbReference type="PANTHER" id="PTHR43364:SF7">
    <property type="entry name" value="NADP-DEPENDENT OXIDOREDUCTASE DOMAIN-CONTAINING PROTEIN-RELATED"/>
    <property type="match status" value="1"/>
</dbReference>
<keyword evidence="1" id="KW-0521">NADP</keyword>
<accession>A0A6A4HYN6</accession>
<evidence type="ECO:0000259" key="3">
    <source>
        <dbReference type="Pfam" id="PF00248"/>
    </source>
</evidence>
<dbReference type="EMBL" id="ML769431">
    <property type="protein sequence ID" value="KAE9402840.1"/>
    <property type="molecule type" value="Genomic_DNA"/>
</dbReference>
<reference evidence="4" key="1">
    <citation type="journal article" date="2019" name="Environ. Microbiol.">
        <title>Fungal ecological strategies reflected in gene transcription - a case study of two litter decomposers.</title>
        <authorList>
            <person name="Barbi F."/>
            <person name="Kohler A."/>
            <person name="Barry K."/>
            <person name="Baskaran P."/>
            <person name="Daum C."/>
            <person name="Fauchery L."/>
            <person name="Ihrmark K."/>
            <person name="Kuo A."/>
            <person name="LaButti K."/>
            <person name="Lipzen A."/>
            <person name="Morin E."/>
            <person name="Grigoriev I.V."/>
            <person name="Henrissat B."/>
            <person name="Lindahl B."/>
            <person name="Martin F."/>
        </authorList>
    </citation>
    <scope>NUCLEOTIDE SEQUENCE</scope>
    <source>
        <strain evidence="4">JB14</strain>
    </source>
</reference>
<organism evidence="4 5">
    <name type="scientific">Gymnopus androsaceus JB14</name>
    <dbReference type="NCBI Taxonomy" id="1447944"/>
    <lineage>
        <taxon>Eukaryota</taxon>
        <taxon>Fungi</taxon>
        <taxon>Dikarya</taxon>
        <taxon>Basidiomycota</taxon>
        <taxon>Agaricomycotina</taxon>
        <taxon>Agaricomycetes</taxon>
        <taxon>Agaricomycetidae</taxon>
        <taxon>Agaricales</taxon>
        <taxon>Marasmiineae</taxon>
        <taxon>Omphalotaceae</taxon>
        <taxon>Gymnopus</taxon>
    </lineage>
</organism>
<dbReference type="Gene3D" id="3.20.20.100">
    <property type="entry name" value="NADP-dependent oxidoreductase domain"/>
    <property type="match status" value="1"/>
</dbReference>
<feature type="domain" description="NADP-dependent oxidoreductase" evidence="3">
    <location>
        <begin position="30"/>
        <end position="339"/>
    </location>
</feature>
<keyword evidence="5" id="KW-1185">Reference proteome</keyword>
<dbReference type="Pfam" id="PF00248">
    <property type="entry name" value="Aldo_ket_red"/>
    <property type="match status" value="1"/>
</dbReference>
<dbReference type="InterPro" id="IPR036812">
    <property type="entry name" value="NAD(P)_OxRdtase_dom_sf"/>
</dbReference>
<dbReference type="InterPro" id="IPR023210">
    <property type="entry name" value="NADP_OxRdtase_dom"/>
</dbReference>
<dbReference type="OrthoDB" id="48988at2759"/>
<dbReference type="PANTHER" id="PTHR43364">
    <property type="entry name" value="NADH-SPECIFIC METHYLGLYOXAL REDUCTASE-RELATED"/>
    <property type="match status" value="1"/>
</dbReference>
<evidence type="ECO:0000313" key="4">
    <source>
        <dbReference type="EMBL" id="KAE9402840.1"/>
    </source>
</evidence>
<protein>
    <submittedName>
        <fullName evidence="4">Aldo/keto reductase</fullName>
    </submittedName>
</protein>
<proteinExistence type="inferred from homology"/>
<evidence type="ECO:0000256" key="1">
    <source>
        <dbReference type="ARBA" id="ARBA00022857"/>
    </source>
</evidence>
<evidence type="ECO:0000256" key="2">
    <source>
        <dbReference type="ARBA" id="ARBA00038157"/>
    </source>
</evidence>
<comment type="similarity">
    <text evidence="2">Belongs to the aldo/keto reductase family. Aldo/keto reductase 2 subfamily.</text>
</comment>